<reference evidence="4 5" key="1">
    <citation type="journal article" date="2019" name="Int. J. Syst. Evol. Microbiol.">
        <title>The Global Catalogue of Microorganisms (GCM) 10K type strain sequencing project: providing services to taxonomists for standard genome sequencing and annotation.</title>
        <authorList>
            <consortium name="The Broad Institute Genomics Platform"/>
            <consortium name="The Broad Institute Genome Sequencing Center for Infectious Disease"/>
            <person name="Wu L."/>
            <person name="Ma J."/>
        </authorList>
    </citation>
    <scope>NUCLEOTIDE SEQUENCE [LARGE SCALE GENOMIC DNA]</scope>
    <source>
        <strain evidence="4 5">JCM 15503</strain>
    </source>
</reference>
<dbReference type="PROSITE" id="PS50835">
    <property type="entry name" value="IG_LIKE"/>
    <property type="match status" value="1"/>
</dbReference>
<evidence type="ECO:0000256" key="2">
    <source>
        <dbReference type="SAM" id="SignalP"/>
    </source>
</evidence>
<dbReference type="InterPro" id="IPR036179">
    <property type="entry name" value="Ig-like_dom_sf"/>
</dbReference>
<dbReference type="RefSeq" id="WP_231011084.1">
    <property type="nucleotide sequence ID" value="NZ_BAAAEW010000042.1"/>
</dbReference>
<dbReference type="SUPFAM" id="SSF63829">
    <property type="entry name" value="Calcium-dependent phosphotriesterase"/>
    <property type="match status" value="2"/>
</dbReference>
<dbReference type="EMBL" id="BAAAEW010000042">
    <property type="protein sequence ID" value="GAA0764512.1"/>
    <property type="molecule type" value="Genomic_DNA"/>
</dbReference>
<dbReference type="SUPFAM" id="SSF48726">
    <property type="entry name" value="Immunoglobulin"/>
    <property type="match status" value="1"/>
</dbReference>
<feature type="domain" description="Ig-like" evidence="3">
    <location>
        <begin position="58"/>
        <end position="139"/>
    </location>
</feature>
<name>A0ABN1KEJ2_9BURK</name>
<evidence type="ECO:0000256" key="1">
    <source>
        <dbReference type="SAM" id="MobiDB-lite"/>
    </source>
</evidence>
<dbReference type="PANTHER" id="PTHR46388:SF2">
    <property type="entry name" value="NHL REPEAT-CONTAINING PROTEIN 2"/>
    <property type="match status" value="1"/>
</dbReference>
<feature type="compositionally biased region" description="Pro residues" evidence="1">
    <location>
        <begin position="44"/>
        <end position="58"/>
    </location>
</feature>
<accession>A0ABN1KEJ2</accession>
<evidence type="ECO:0000313" key="4">
    <source>
        <dbReference type="EMBL" id="GAA0764512.1"/>
    </source>
</evidence>
<dbReference type="Pfam" id="PF07679">
    <property type="entry name" value="I-set"/>
    <property type="match status" value="1"/>
</dbReference>
<evidence type="ECO:0000313" key="5">
    <source>
        <dbReference type="Proteomes" id="UP001500279"/>
    </source>
</evidence>
<keyword evidence="2" id="KW-0732">Signal</keyword>
<dbReference type="InterPro" id="IPR013098">
    <property type="entry name" value="Ig_I-set"/>
</dbReference>
<organism evidence="4 5">
    <name type="scientific">Ideonella azotifigens</name>
    <dbReference type="NCBI Taxonomy" id="513160"/>
    <lineage>
        <taxon>Bacteria</taxon>
        <taxon>Pseudomonadati</taxon>
        <taxon>Pseudomonadota</taxon>
        <taxon>Betaproteobacteria</taxon>
        <taxon>Burkholderiales</taxon>
        <taxon>Sphaerotilaceae</taxon>
        <taxon>Ideonella</taxon>
    </lineage>
</organism>
<dbReference type="Gene3D" id="2.120.10.30">
    <property type="entry name" value="TolB, C-terminal domain"/>
    <property type="match status" value="4"/>
</dbReference>
<dbReference type="PANTHER" id="PTHR46388">
    <property type="entry name" value="NHL REPEAT-CONTAINING PROTEIN 2"/>
    <property type="match status" value="1"/>
</dbReference>
<feature type="signal peptide" evidence="2">
    <location>
        <begin position="1"/>
        <end position="44"/>
    </location>
</feature>
<proteinExistence type="predicted"/>
<dbReference type="Proteomes" id="UP001500279">
    <property type="component" value="Unassembled WGS sequence"/>
</dbReference>
<protein>
    <recommendedName>
        <fullName evidence="3">Ig-like domain-containing protein</fullName>
    </recommendedName>
</protein>
<comment type="caution">
    <text evidence="4">The sequence shown here is derived from an EMBL/GenBank/DDBJ whole genome shotgun (WGS) entry which is preliminary data.</text>
</comment>
<dbReference type="InterPro" id="IPR011042">
    <property type="entry name" value="6-blade_b-propeller_TolB-like"/>
</dbReference>
<dbReference type="InterPro" id="IPR013783">
    <property type="entry name" value="Ig-like_fold"/>
</dbReference>
<feature type="chain" id="PRO_5046182164" description="Ig-like domain-containing protein" evidence="2">
    <location>
        <begin position="45"/>
        <end position="868"/>
    </location>
</feature>
<evidence type="ECO:0000259" key="3">
    <source>
        <dbReference type="PROSITE" id="PS50835"/>
    </source>
</evidence>
<gene>
    <name evidence="4" type="ORF">GCM10009107_50720</name>
</gene>
<sequence length="868" mass="86633">MFDTLRLALIIAHALRRFAAASASLLLASFFALFLAACGGSADAPPPGSSPAGGPQPPQITQQPADLSVTAGQPASFTVAATGSDPLSYQWQRDGSDIVGATSATYSLATTATTDTGAVFRAVVSNVAGSATSNNAALTVTGVPPVLTITQQPADASVVAGSSASFTVGATCSSGTLGVQWERASGSGFAAIAGATALTYTFTSATADNGAQFRTTLDCSGQSATASNAATLSVGTAGGITVGLLNIANRAAQAGVSQLRGVDALPDGPTVYTSANNIIKLSADRASITVVAGTQGTPGSTDGPGATALFSTPTSIVHDASGALWVLDTGNSAVRRIATDGTVTTVARGLTSPSAMALGPDGNFYISVQGFIVRMTPAGVVSNYAGSGNYGYLDGPAATADIGDVRGMAIAANGDLYFSQWSSSVVRRVERSGNVAGNVETVAGIRNDTTVPGVDGVGIAAGIPGPTGLAISGTKLYVRDTSLIRAIDLGTFAVTTFSGNRTGPLRLKDGPAAESNFDAPANGGANVLVALPAGGFMLGDGLAIRTSDAAGTITTIASSFNQIIAPGGTAVTDKLPFAAGNLPVSLAVDGQHRVVVGTDLGMFVRRIDTAGNLEILAGNPASDDNFPADGVGNAAALRTPGTSIAAAPDGTVYFSDYLSVRRVALDKTVKTIAGGYYLDSTTDIDGPTGTSRLLGVPSSMTIGIDGSVFFSIGRTTIRRVDAAGNTTTVAGRDGTTTSVDGPLATATFTGVGAMVTAPDGTMYVADGPVIRKITPAGIVSTLHSAALVKAMALDPSTGLLYVTLVQGDGISVVDPVADTAHVLIRSGSALVTGNVEPRVGAVRTLAMLGPKQIVICTDIDVLAVVTLP</sequence>
<dbReference type="Gene3D" id="2.60.40.10">
    <property type="entry name" value="Immunoglobulins"/>
    <property type="match status" value="2"/>
</dbReference>
<dbReference type="InterPro" id="IPR007110">
    <property type="entry name" value="Ig-like_dom"/>
</dbReference>
<keyword evidence="5" id="KW-1185">Reference proteome</keyword>
<feature type="region of interest" description="Disordered" evidence="1">
    <location>
        <begin position="44"/>
        <end position="67"/>
    </location>
</feature>